<dbReference type="PANTHER" id="PTHR39338">
    <property type="entry name" value="BLL5662 PROTEIN-RELATED"/>
    <property type="match status" value="1"/>
</dbReference>
<keyword evidence="2" id="KW-0472">Membrane</keyword>
<dbReference type="Pfam" id="PF00004">
    <property type="entry name" value="AAA"/>
    <property type="match status" value="1"/>
</dbReference>
<proteinExistence type="predicted"/>
<evidence type="ECO:0000313" key="5">
    <source>
        <dbReference type="Proteomes" id="UP000601435"/>
    </source>
</evidence>
<feature type="transmembrane region" description="Helical" evidence="2">
    <location>
        <begin position="6"/>
        <end position="26"/>
    </location>
</feature>
<feature type="transmembrane region" description="Helical" evidence="2">
    <location>
        <begin position="86"/>
        <end position="104"/>
    </location>
</feature>
<organism evidence="4 5">
    <name type="scientific">Symbiodinium necroappetens</name>
    <dbReference type="NCBI Taxonomy" id="1628268"/>
    <lineage>
        <taxon>Eukaryota</taxon>
        <taxon>Sar</taxon>
        <taxon>Alveolata</taxon>
        <taxon>Dinophyceae</taxon>
        <taxon>Suessiales</taxon>
        <taxon>Symbiodiniaceae</taxon>
        <taxon>Symbiodinium</taxon>
    </lineage>
</organism>
<feature type="transmembrane region" description="Helical" evidence="2">
    <location>
        <begin position="125"/>
        <end position="144"/>
    </location>
</feature>
<feature type="transmembrane region" description="Helical" evidence="2">
    <location>
        <begin position="33"/>
        <end position="53"/>
    </location>
</feature>
<feature type="domain" description="VWFA" evidence="3">
    <location>
        <begin position="147"/>
        <end position="334"/>
    </location>
</feature>
<keyword evidence="2" id="KW-0812">Transmembrane</keyword>
<dbReference type="SUPFAM" id="SSF53300">
    <property type="entry name" value="vWA-like"/>
    <property type="match status" value="1"/>
</dbReference>
<dbReference type="GO" id="GO:0005524">
    <property type="term" value="F:ATP binding"/>
    <property type="evidence" value="ECO:0007669"/>
    <property type="project" value="InterPro"/>
</dbReference>
<keyword evidence="5" id="KW-1185">Reference proteome</keyword>
<keyword evidence="2" id="KW-1133">Transmembrane helix</keyword>
<dbReference type="Gene3D" id="3.40.50.300">
    <property type="entry name" value="P-loop containing nucleotide triphosphate hydrolases"/>
    <property type="match status" value="1"/>
</dbReference>
<dbReference type="PANTHER" id="PTHR39338:SF7">
    <property type="entry name" value="BLL6692 PROTEIN"/>
    <property type="match status" value="1"/>
</dbReference>
<dbReference type="SMART" id="SM00382">
    <property type="entry name" value="AAA"/>
    <property type="match status" value="1"/>
</dbReference>
<evidence type="ECO:0000256" key="1">
    <source>
        <dbReference type="SAM" id="MobiDB-lite"/>
    </source>
</evidence>
<dbReference type="PROSITE" id="PS50234">
    <property type="entry name" value="VWFA"/>
    <property type="match status" value="1"/>
</dbReference>
<dbReference type="OrthoDB" id="10042665at2759"/>
<reference evidence="4" key="1">
    <citation type="submission" date="2021-02" db="EMBL/GenBank/DDBJ databases">
        <authorList>
            <person name="Dougan E. K."/>
            <person name="Rhodes N."/>
            <person name="Thang M."/>
            <person name="Chan C."/>
        </authorList>
    </citation>
    <scope>NUCLEOTIDE SEQUENCE</scope>
</reference>
<evidence type="ECO:0000259" key="3">
    <source>
        <dbReference type="PROSITE" id="PS50234"/>
    </source>
</evidence>
<gene>
    <name evidence="4" type="ORF">SNEC2469_LOCUS9771</name>
</gene>
<dbReference type="InterPro" id="IPR003593">
    <property type="entry name" value="AAA+_ATPase"/>
</dbReference>
<sequence length="1337" mass="149727">MNGQAIAWTIIGAATILGAGAMWVTFSRHQVSGLMRTSIVALLVAFFLVPAPVPNYESELAPAFIVLIFETFFQTEGHPQGSIRNLLVGLLIALSLSFLAHYLFRRFAPGDADPQPDGSVRHLNVFTFYISLWLLAFGTVAHAAPVDLRLVVDVSQATHDADRSNARRTALEYFIRNLPDDAYAGVWSYARYVRQVAKLEISDGLWKQVASIHAASLQPEGGRARLEEALLAATKLPIRHDNSQPAHMILMASGLLNSGSGEAADTQARQRLLTQWLPQQQAQHRKIHTIAIGPPELSDHLLLRQLSESTGGLHVVAGSASTLRDALVDVLSHVEPQPLVQADEGGRFQVAPGATRLTVTWFGEPELSADPSIQLPDGQTYSRKTAFNGGRWLIDQGFEMLTIEDPAPGWWKLQGKTPDKLAVFGEIDVRIDGVGATVVPTDESRATITLFDAGERISLPSFLDLLEVSAWVHSGTERSPLPVERVESEYIAHFVTLDDGFHELEVEIVAPTFKRQFFTPFTVANPMLVDILADEKGQPIAWFQFSHPKVDYATLKATGMVRKPPQIASLIPGQALPAGVWRIPLDQNDGIVEVSFSAAGNYLDGSGLFIKTKPHAISLPLIPGERLRLRYDAQGRMIELPIDPPLSPVEAPVSEASAVVAAQVSVPAAELEPTAQTDPELPLIPLWFVALISLLNFVLAGGIWWLNKPKPLELAIGEPGTGKTMLAEQVAESLKMPLIEWHIKSSTKAINGLYEYDAVSRLRDSQLGDERVKDIRNYIKKGKLWEAFEAEERVVLLIDEIDKADIEFPNDLLQEIDRMEFFVYELGETIKAKQRPIVIITSNNEKELPDAFLRRCFFHYINFPDRETMQQIVDVHFPALKGDLVKEAMEIFFDVRKVPGLKKKPSTSELIDWLKLLMADDIPDEILTNRDASKAIPPLYGALVKNEQDVHLLERLAFMKYKVPVTIRELLDLLNGLKHQLVYANVDDFYLLSRTALVKDEKNYDKFDRAFSAYFKGLEDLHGLLESLIPDEWLRREFEQSLTKEELEQIESLGGLEKLIEAFKEAKEAAEKEAQQGKDGEEGEEGDADKEGKNGPGGKGRGKKKKAKKVWDDRQYKNLDDSVELGTRNIKMALRRLRKFARSGTDEELDMSGTIKSTAHNGGMLDIKMQPLRKNTVKVLLFLDIGGSMDAHVKICEELFSATRTEFKHIESFYFHNFIYESVWKDNRRRMSERIPTWEVLNKYSHDYKVVFVGDATMAPYEITHAGGSVEHWNEEPGAAWMERLGNIYDKLIWLNPTPQETWEYSSSVTMTQNLVDGKMFPLTVRGLEEGMSELSK</sequence>
<dbReference type="InterPro" id="IPR002035">
    <property type="entry name" value="VWF_A"/>
</dbReference>
<dbReference type="EMBL" id="CAJNJA010015696">
    <property type="protein sequence ID" value="CAE7366611.1"/>
    <property type="molecule type" value="Genomic_DNA"/>
</dbReference>
<protein>
    <recommendedName>
        <fullName evidence="3">VWFA domain-containing protein</fullName>
    </recommendedName>
</protein>
<comment type="caution">
    <text evidence="4">The sequence shown here is derived from an EMBL/GenBank/DDBJ whole genome shotgun (WGS) entry which is preliminary data.</text>
</comment>
<dbReference type="Proteomes" id="UP000601435">
    <property type="component" value="Unassembled WGS sequence"/>
</dbReference>
<evidence type="ECO:0000313" key="4">
    <source>
        <dbReference type="EMBL" id="CAE7366611.1"/>
    </source>
</evidence>
<dbReference type="CDD" id="cd00198">
    <property type="entry name" value="vWFA"/>
    <property type="match status" value="1"/>
</dbReference>
<dbReference type="CDD" id="cd00009">
    <property type="entry name" value="AAA"/>
    <property type="match status" value="1"/>
</dbReference>
<evidence type="ECO:0000256" key="2">
    <source>
        <dbReference type="SAM" id="Phobius"/>
    </source>
</evidence>
<name>A0A812PQT1_9DINO</name>
<dbReference type="InterPro" id="IPR027417">
    <property type="entry name" value="P-loop_NTPase"/>
</dbReference>
<dbReference type="InterPro" id="IPR036465">
    <property type="entry name" value="vWFA_dom_sf"/>
</dbReference>
<feature type="compositionally biased region" description="Basic and acidic residues" evidence="1">
    <location>
        <begin position="1067"/>
        <end position="1080"/>
    </location>
</feature>
<dbReference type="SMART" id="SM00327">
    <property type="entry name" value="VWA"/>
    <property type="match status" value="1"/>
</dbReference>
<dbReference type="GO" id="GO:0016887">
    <property type="term" value="F:ATP hydrolysis activity"/>
    <property type="evidence" value="ECO:0007669"/>
    <property type="project" value="InterPro"/>
</dbReference>
<dbReference type="InterPro" id="IPR003959">
    <property type="entry name" value="ATPase_AAA_core"/>
</dbReference>
<feature type="region of interest" description="Disordered" evidence="1">
    <location>
        <begin position="1067"/>
        <end position="1109"/>
    </location>
</feature>
<dbReference type="SUPFAM" id="SSF52540">
    <property type="entry name" value="P-loop containing nucleoside triphosphate hydrolases"/>
    <property type="match status" value="1"/>
</dbReference>
<accession>A0A812PQT1</accession>
<dbReference type="Gene3D" id="3.40.50.410">
    <property type="entry name" value="von Willebrand factor, type A domain"/>
    <property type="match status" value="1"/>
</dbReference>